<comment type="caution">
    <text evidence="5">The sequence shown here is derived from an EMBL/GenBank/DDBJ whole genome shotgun (WGS) entry which is preliminary data.</text>
</comment>
<name>A0ABW3CXL4_9FLAO</name>
<evidence type="ECO:0000256" key="1">
    <source>
        <dbReference type="ARBA" id="ARBA00009370"/>
    </source>
</evidence>
<feature type="domain" description="Peptidase S26" evidence="4">
    <location>
        <begin position="432"/>
        <end position="511"/>
    </location>
</feature>
<feature type="transmembrane region" description="Helical" evidence="3">
    <location>
        <begin position="547"/>
        <end position="565"/>
    </location>
</feature>
<dbReference type="InterPro" id="IPR000223">
    <property type="entry name" value="Pept_S26A_signal_pept_1"/>
</dbReference>
<reference evidence="6" key="1">
    <citation type="journal article" date="2019" name="Int. J. Syst. Evol. Microbiol.">
        <title>The Global Catalogue of Microorganisms (GCM) 10K type strain sequencing project: providing services to taxonomists for standard genome sequencing and annotation.</title>
        <authorList>
            <consortium name="The Broad Institute Genomics Platform"/>
            <consortium name="The Broad Institute Genome Sequencing Center for Infectious Disease"/>
            <person name="Wu L."/>
            <person name="Ma J."/>
        </authorList>
    </citation>
    <scope>NUCLEOTIDE SEQUENCE [LARGE SCALE GENOMIC DNA]</scope>
    <source>
        <strain evidence="6">CCUG 62952</strain>
    </source>
</reference>
<evidence type="ECO:0000313" key="6">
    <source>
        <dbReference type="Proteomes" id="UP001596978"/>
    </source>
</evidence>
<keyword evidence="3 5" id="KW-0378">Hydrolase</keyword>
<accession>A0ABW3CXL4</accession>
<dbReference type="Pfam" id="PF10502">
    <property type="entry name" value="Peptidase_S26"/>
    <property type="match status" value="2"/>
</dbReference>
<dbReference type="InterPro" id="IPR043739">
    <property type="entry name" value="DUF5684"/>
</dbReference>
<evidence type="ECO:0000259" key="4">
    <source>
        <dbReference type="Pfam" id="PF10502"/>
    </source>
</evidence>
<dbReference type="GO" id="GO:0009003">
    <property type="term" value="F:signal peptidase activity"/>
    <property type="evidence" value="ECO:0007669"/>
    <property type="project" value="UniProtKB-EC"/>
</dbReference>
<keyword evidence="3" id="KW-1133">Transmembrane helix</keyword>
<dbReference type="SUPFAM" id="SSF51306">
    <property type="entry name" value="LexA/Signal peptidase"/>
    <property type="match status" value="2"/>
</dbReference>
<dbReference type="InterPro" id="IPR019533">
    <property type="entry name" value="Peptidase_S26"/>
</dbReference>
<feature type="transmembrane region" description="Helical" evidence="3">
    <location>
        <begin position="125"/>
        <end position="144"/>
    </location>
</feature>
<feature type="domain" description="Peptidase S26" evidence="4">
    <location>
        <begin position="124"/>
        <end position="275"/>
    </location>
</feature>
<comment type="catalytic activity">
    <reaction evidence="3">
        <text>Cleavage of hydrophobic, N-terminal signal or leader sequences from secreted and periplasmic proteins.</text>
        <dbReference type="EC" id="3.4.21.89"/>
    </reaction>
</comment>
<proteinExistence type="inferred from homology"/>
<dbReference type="EMBL" id="JBHTJH010000004">
    <property type="protein sequence ID" value="MFD0861348.1"/>
    <property type="molecule type" value="Genomic_DNA"/>
</dbReference>
<dbReference type="RefSeq" id="WP_386404191.1">
    <property type="nucleotide sequence ID" value="NZ_JBHTJH010000004.1"/>
</dbReference>
<dbReference type="Gene3D" id="2.10.109.10">
    <property type="entry name" value="Umud Fragment, subunit A"/>
    <property type="match status" value="2"/>
</dbReference>
<evidence type="ECO:0000256" key="2">
    <source>
        <dbReference type="ARBA" id="ARBA00019232"/>
    </source>
</evidence>
<keyword evidence="3" id="KW-0472">Membrane</keyword>
<dbReference type="NCBIfam" id="TIGR02227">
    <property type="entry name" value="sigpep_I_bact"/>
    <property type="match status" value="1"/>
</dbReference>
<feature type="transmembrane region" description="Helical" evidence="3">
    <location>
        <begin position="6"/>
        <end position="25"/>
    </location>
</feature>
<keyword evidence="6" id="KW-1185">Reference proteome</keyword>
<evidence type="ECO:0000256" key="3">
    <source>
        <dbReference type="RuleBase" id="RU362042"/>
    </source>
</evidence>
<evidence type="ECO:0000313" key="5">
    <source>
        <dbReference type="EMBL" id="MFD0861348.1"/>
    </source>
</evidence>
<dbReference type="Proteomes" id="UP001596978">
    <property type="component" value="Unassembled WGS sequence"/>
</dbReference>
<dbReference type="CDD" id="cd06530">
    <property type="entry name" value="S26_SPase_I"/>
    <property type="match status" value="2"/>
</dbReference>
<dbReference type="PRINTS" id="PR00727">
    <property type="entry name" value="LEADERPTASE"/>
</dbReference>
<keyword evidence="3" id="KW-0645">Protease</keyword>
<dbReference type="PANTHER" id="PTHR43390:SF1">
    <property type="entry name" value="CHLOROPLAST PROCESSING PEPTIDASE"/>
    <property type="match status" value="1"/>
</dbReference>
<comment type="subcellular location">
    <subcellularLocation>
        <location evidence="3">Membrane</location>
        <topology evidence="3">Single-pass type II membrane protein</topology>
    </subcellularLocation>
</comment>
<dbReference type="EC" id="3.4.21.89" evidence="3"/>
<organism evidence="5 6">
    <name type="scientific">Sungkyunkwania multivorans</name>
    <dbReference type="NCBI Taxonomy" id="1173618"/>
    <lineage>
        <taxon>Bacteria</taxon>
        <taxon>Pseudomonadati</taxon>
        <taxon>Bacteroidota</taxon>
        <taxon>Flavobacteriia</taxon>
        <taxon>Flavobacteriales</taxon>
        <taxon>Flavobacteriaceae</taxon>
        <taxon>Sungkyunkwania</taxon>
    </lineage>
</organism>
<comment type="caution">
    <text evidence="3">Lacks conserved residue(s) required for the propagation of feature annotation.</text>
</comment>
<dbReference type="Pfam" id="PF18936">
    <property type="entry name" value="DUF5684"/>
    <property type="match status" value="1"/>
</dbReference>
<protein>
    <recommendedName>
        <fullName evidence="2 3">Signal peptidase I</fullName>
        <ecNumber evidence="3">3.4.21.89</ecNumber>
    </recommendedName>
</protein>
<gene>
    <name evidence="5" type="primary">lepB</name>
    <name evidence="5" type="ORF">ACFQ1M_03945</name>
</gene>
<dbReference type="PANTHER" id="PTHR43390">
    <property type="entry name" value="SIGNAL PEPTIDASE I"/>
    <property type="match status" value="1"/>
</dbReference>
<keyword evidence="3" id="KW-0812">Transmembrane</keyword>
<sequence>MTITQWFIFFLVLQIIHFAGTWKLYIKAGRKAWEAAVPIYNAVVLMKIINRPVWWVLLLFIPIINLIMFTVIWVETARSFGKNTIKDTLLAVITLGFYNYYLNYVADVSYVENRSTKPKSSSGEWVSSILFAVVAATFVHTYFIQPYVIPTSSLEKTLMTGDFLFVSKFHYGARIPMTTISFPMVHDSLPLVKQRSYLKKPQLPYLRLPGFEEIERNDIVVFSWPTDTLTNILDPKSTPVHKPIDKRTNYVKRCVALPGDTMEIKDGYIYINGERSILPDRAKPLFYHVIKTKGRITTGLINKIGQDNLISSLASMPRSIYDRTDAKNLIRQEVAKGAGYFKLFKEDSTAVYFNGGFTSNVNQALKISPVSDTYIFNITEEEAEKLRVDPSVESIEKFAEKGTDPAFFPVGASLGNNDNFGPITMPAAGATQQITIENLPIYHRIITEYEGNTLTVEGNQIKINGVTTDRYTFLQDYYWMMGDNRHQSQDARFWGFVPEDHIVGKPVFIWMSIDGIGSNSGKPIGQWKIRKDRIFTTVGGDGEPRSYLIHFLVVIGLWIVGSYVWKKRRSKKAA</sequence>
<comment type="similarity">
    <text evidence="1 3">Belongs to the peptidase S26 family.</text>
</comment>
<feature type="transmembrane region" description="Helical" evidence="3">
    <location>
        <begin position="55"/>
        <end position="74"/>
    </location>
</feature>
<dbReference type="InterPro" id="IPR036286">
    <property type="entry name" value="LexA/Signal_pep-like_sf"/>
</dbReference>